<protein>
    <recommendedName>
        <fullName evidence="3">DUF6534 domain-containing protein</fullName>
    </recommendedName>
</protein>
<feature type="transmembrane region" description="Helical" evidence="2">
    <location>
        <begin position="127"/>
        <end position="145"/>
    </location>
</feature>
<keyword evidence="2" id="KW-0472">Membrane</keyword>
<dbReference type="EMBL" id="JAEVFJ010000039">
    <property type="protein sequence ID" value="KAH8088937.1"/>
    <property type="molecule type" value="Genomic_DNA"/>
</dbReference>
<keyword evidence="2" id="KW-1133">Transmembrane helix</keyword>
<feature type="transmembrane region" description="Helical" evidence="2">
    <location>
        <begin position="20"/>
        <end position="44"/>
    </location>
</feature>
<evidence type="ECO:0000256" key="1">
    <source>
        <dbReference type="SAM" id="MobiDB-lite"/>
    </source>
</evidence>
<evidence type="ECO:0000313" key="5">
    <source>
        <dbReference type="Proteomes" id="UP000813824"/>
    </source>
</evidence>
<evidence type="ECO:0000256" key="2">
    <source>
        <dbReference type="SAM" id="Phobius"/>
    </source>
</evidence>
<accession>A0A8K0UH79</accession>
<comment type="caution">
    <text evidence="4">The sequence shown here is derived from an EMBL/GenBank/DDBJ whole genome shotgun (WGS) entry which is preliminary data.</text>
</comment>
<name>A0A8K0UH79_9AGAR</name>
<feature type="transmembrane region" description="Helical" evidence="2">
    <location>
        <begin position="209"/>
        <end position="234"/>
    </location>
</feature>
<dbReference type="Pfam" id="PF20152">
    <property type="entry name" value="DUF6534"/>
    <property type="match status" value="1"/>
</dbReference>
<gene>
    <name evidence="4" type="ORF">BXZ70DRAFT_1011445</name>
</gene>
<feature type="compositionally biased region" description="Polar residues" evidence="1">
    <location>
        <begin position="316"/>
        <end position="328"/>
    </location>
</feature>
<feature type="transmembrane region" description="Helical" evidence="2">
    <location>
        <begin position="56"/>
        <end position="74"/>
    </location>
</feature>
<reference evidence="4" key="1">
    <citation type="journal article" date="2021" name="New Phytol.">
        <title>Evolutionary innovations through gain and loss of genes in the ectomycorrhizal Boletales.</title>
        <authorList>
            <person name="Wu G."/>
            <person name="Miyauchi S."/>
            <person name="Morin E."/>
            <person name="Kuo A."/>
            <person name="Drula E."/>
            <person name="Varga T."/>
            <person name="Kohler A."/>
            <person name="Feng B."/>
            <person name="Cao Y."/>
            <person name="Lipzen A."/>
            <person name="Daum C."/>
            <person name="Hundley H."/>
            <person name="Pangilinan J."/>
            <person name="Johnson J."/>
            <person name="Barry K."/>
            <person name="LaButti K."/>
            <person name="Ng V."/>
            <person name="Ahrendt S."/>
            <person name="Min B."/>
            <person name="Choi I.G."/>
            <person name="Park H."/>
            <person name="Plett J.M."/>
            <person name="Magnuson J."/>
            <person name="Spatafora J.W."/>
            <person name="Nagy L.G."/>
            <person name="Henrissat B."/>
            <person name="Grigoriev I.V."/>
            <person name="Yang Z.L."/>
            <person name="Xu J."/>
            <person name="Martin F.M."/>
        </authorList>
    </citation>
    <scope>NUCLEOTIDE SEQUENCE</scope>
    <source>
        <strain evidence="4">KKN 215</strain>
    </source>
</reference>
<keyword evidence="5" id="KW-1185">Reference proteome</keyword>
<dbReference type="InterPro" id="IPR045339">
    <property type="entry name" value="DUF6534"/>
</dbReference>
<dbReference type="PANTHER" id="PTHR40465:SF1">
    <property type="entry name" value="DUF6534 DOMAIN-CONTAINING PROTEIN"/>
    <property type="match status" value="1"/>
</dbReference>
<dbReference type="OrthoDB" id="2535105at2759"/>
<dbReference type="Proteomes" id="UP000813824">
    <property type="component" value="Unassembled WGS sequence"/>
</dbReference>
<organism evidence="4 5">
    <name type="scientific">Cristinia sonorae</name>
    <dbReference type="NCBI Taxonomy" id="1940300"/>
    <lineage>
        <taxon>Eukaryota</taxon>
        <taxon>Fungi</taxon>
        <taxon>Dikarya</taxon>
        <taxon>Basidiomycota</taxon>
        <taxon>Agaricomycotina</taxon>
        <taxon>Agaricomycetes</taxon>
        <taxon>Agaricomycetidae</taxon>
        <taxon>Agaricales</taxon>
        <taxon>Pleurotineae</taxon>
        <taxon>Stephanosporaceae</taxon>
        <taxon>Cristinia</taxon>
    </lineage>
</organism>
<dbReference type="PANTHER" id="PTHR40465">
    <property type="entry name" value="CHROMOSOME 1, WHOLE GENOME SHOTGUN SEQUENCE"/>
    <property type="match status" value="1"/>
</dbReference>
<keyword evidence="2" id="KW-0812">Transmembrane</keyword>
<evidence type="ECO:0000259" key="3">
    <source>
        <dbReference type="Pfam" id="PF20152"/>
    </source>
</evidence>
<proteinExistence type="predicted"/>
<feature type="domain" description="DUF6534" evidence="3">
    <location>
        <begin position="175"/>
        <end position="263"/>
    </location>
</feature>
<feature type="region of interest" description="Disordered" evidence="1">
    <location>
        <begin position="299"/>
        <end position="330"/>
    </location>
</feature>
<feature type="transmembrane region" description="Helical" evidence="2">
    <location>
        <begin position="94"/>
        <end position="115"/>
    </location>
</feature>
<sequence length="399" mass="43316">MNTSFVSNPPDVGSLLELTGPLLFAGLFNWASFGILTVQVYIYYIAFPTDTKALKSVVTLAYLLETVQTALFTRDIERVFVHGYGDTSQLDLMGLYWLSVPMMSAAISALCQLFYAWRIYAFSQNRWVAGIISLLAVTECAFELYDGVICLKVGHLLGLPDSLAFEVFAVFLSTSTICDILITSSMMYYLQQARRSTIARRTDSLITHLLKVTVETGFICSAVSVAAMACFFAADNTLLYTTPVTMLGKVHSNCLLAVLNSRARIVRWDSNVNESDNALRISLGAKPFASGQSSMAFRHSVSNSREGSRDIGSEKAQGTTPEATSSDTKVIEINSKGLASSDDPRIRVGLAPTEVTTTVANSQTTSMLGTVAICRDAARDATTLKFVQIALSFNSAPPP</sequence>
<dbReference type="AlphaFoldDB" id="A0A8K0UH79"/>
<feature type="transmembrane region" description="Helical" evidence="2">
    <location>
        <begin position="165"/>
        <end position="189"/>
    </location>
</feature>
<evidence type="ECO:0000313" key="4">
    <source>
        <dbReference type="EMBL" id="KAH8088937.1"/>
    </source>
</evidence>